<proteinExistence type="predicted"/>
<evidence type="ECO:0000313" key="3">
    <source>
        <dbReference type="Proteomes" id="UP001238973"/>
    </source>
</evidence>
<dbReference type="AlphaFoldDB" id="A0AAJ1V9T1"/>
<accession>A0AAJ1V9T1</accession>
<feature type="transmembrane region" description="Helical" evidence="1">
    <location>
        <begin position="9"/>
        <end position="28"/>
    </location>
</feature>
<gene>
    <name evidence="2" type="ORF">QUF85_02980</name>
</gene>
<sequence length="51" mass="6052">MELLFTNTISAFFAVDFLISCAVFLVFINMDLSFISYYRWIIFSSTFIFVF</sequence>
<name>A0AAJ1V9T1_9BACI</name>
<evidence type="ECO:0000256" key="1">
    <source>
        <dbReference type="SAM" id="Phobius"/>
    </source>
</evidence>
<dbReference type="EMBL" id="JAUCFI010000003">
    <property type="protein sequence ID" value="MDM5282282.1"/>
    <property type="molecule type" value="Genomic_DNA"/>
</dbReference>
<dbReference type="Pfam" id="PF11196">
    <property type="entry name" value="DUF2834"/>
    <property type="match status" value="1"/>
</dbReference>
<comment type="caution">
    <text evidence="2">The sequence shown here is derived from an EMBL/GenBank/DDBJ whole genome shotgun (WGS) entry which is preliminary data.</text>
</comment>
<organism evidence="2 3">
    <name type="scientific">Peribacillus frigoritolerans</name>
    <dbReference type="NCBI Taxonomy" id="450367"/>
    <lineage>
        <taxon>Bacteria</taxon>
        <taxon>Bacillati</taxon>
        <taxon>Bacillota</taxon>
        <taxon>Bacilli</taxon>
        <taxon>Bacillales</taxon>
        <taxon>Bacillaceae</taxon>
        <taxon>Peribacillus</taxon>
    </lineage>
</organism>
<keyword evidence="1" id="KW-0812">Transmembrane</keyword>
<dbReference type="Proteomes" id="UP001238973">
    <property type="component" value="Unassembled WGS sequence"/>
</dbReference>
<protein>
    <submittedName>
        <fullName evidence="2">DUF2834 domain-containing protein</fullName>
    </submittedName>
</protein>
<dbReference type="InterPro" id="IPR021362">
    <property type="entry name" value="DUF2834"/>
</dbReference>
<evidence type="ECO:0000313" key="2">
    <source>
        <dbReference type="EMBL" id="MDM5282282.1"/>
    </source>
</evidence>
<dbReference type="RefSeq" id="WP_289348524.1">
    <property type="nucleotide sequence ID" value="NZ_JAUCFI010000003.1"/>
</dbReference>
<reference evidence="2" key="1">
    <citation type="submission" date="2023-06" db="EMBL/GenBank/DDBJ databases">
        <title>Comparative genomics of Bacillaceae isolates and their secondary metabolite potential.</title>
        <authorList>
            <person name="Song L."/>
            <person name="Nielsen L.J."/>
            <person name="Mohite O."/>
            <person name="Xu X."/>
            <person name="Weber T."/>
            <person name="Kovacs A.T."/>
        </authorList>
    </citation>
    <scope>NUCLEOTIDE SEQUENCE</scope>
    <source>
        <strain evidence="2">G1S1</strain>
    </source>
</reference>
<keyword evidence="1" id="KW-1133">Transmembrane helix</keyword>
<keyword evidence="1" id="KW-0472">Membrane</keyword>